<dbReference type="RefSeq" id="WP_203383627.1">
    <property type="nucleotide sequence ID" value="NZ_JAENHP010000033.1"/>
</dbReference>
<protein>
    <submittedName>
        <fullName evidence="2">SGNH/GDSL hydrolase family protein</fullName>
    </submittedName>
</protein>
<dbReference type="SUPFAM" id="SSF52266">
    <property type="entry name" value="SGNH hydrolase"/>
    <property type="match status" value="1"/>
</dbReference>
<comment type="caution">
    <text evidence="2">The sequence shown here is derived from an EMBL/GenBank/DDBJ whole genome shotgun (WGS) entry which is preliminary data.</text>
</comment>
<accession>A0ABS2ATU2</accession>
<keyword evidence="3" id="KW-1185">Reference proteome</keyword>
<name>A0ABS2ATU2_9ACTN</name>
<gene>
    <name evidence="2" type="ORF">JIG36_48050</name>
</gene>
<evidence type="ECO:0000313" key="2">
    <source>
        <dbReference type="EMBL" id="MBM2623277.1"/>
    </source>
</evidence>
<sequence>MPTVVTLGDSVPAGTACGCTPFPALYAAEVHAHDVNLAIPGSTASDVRGNLSSESSELASASEVVIMTGANDMAAVFGQPARYSTVAAAVEDDVVATVAAIERVHRMPVVLVGYWNVMVDGQVAVSKYGADGVRDAARATDLVNDALSAAATRSGAVFVPTGAAFHGDGGEDDPTGLLAPDGDHPNAAGHAAIAAMLYARVPHI</sequence>
<dbReference type="InterPro" id="IPR013830">
    <property type="entry name" value="SGNH_hydro"/>
</dbReference>
<dbReference type="InterPro" id="IPR036514">
    <property type="entry name" value="SGNH_hydro_sf"/>
</dbReference>
<reference evidence="2 3" key="1">
    <citation type="submission" date="2021-01" db="EMBL/GenBank/DDBJ databases">
        <title>Actinoplanes sp. nov. LDG1-06 isolated from lichen.</title>
        <authorList>
            <person name="Saeng-In P."/>
            <person name="Phongsopitanun W."/>
            <person name="Kanchanasin P."/>
            <person name="Yuki M."/>
            <person name="Kudo T."/>
            <person name="Ohkuma M."/>
            <person name="Tanasupawat S."/>
        </authorList>
    </citation>
    <scope>NUCLEOTIDE SEQUENCE [LARGE SCALE GENOMIC DNA]</scope>
    <source>
        <strain evidence="2 3">LDG1-06</strain>
    </source>
</reference>
<evidence type="ECO:0000313" key="3">
    <source>
        <dbReference type="Proteomes" id="UP000632138"/>
    </source>
</evidence>
<evidence type="ECO:0000259" key="1">
    <source>
        <dbReference type="Pfam" id="PF13472"/>
    </source>
</evidence>
<dbReference type="EMBL" id="JAENHP010000033">
    <property type="protein sequence ID" value="MBM2623277.1"/>
    <property type="molecule type" value="Genomic_DNA"/>
</dbReference>
<dbReference type="Gene3D" id="3.40.50.1110">
    <property type="entry name" value="SGNH hydrolase"/>
    <property type="match status" value="1"/>
</dbReference>
<dbReference type="GO" id="GO:0016787">
    <property type="term" value="F:hydrolase activity"/>
    <property type="evidence" value="ECO:0007669"/>
    <property type="project" value="UniProtKB-KW"/>
</dbReference>
<keyword evidence="2" id="KW-0378">Hydrolase</keyword>
<organism evidence="2 3">
    <name type="scientific">Paractinoplanes ovalisporus</name>
    <dbReference type="NCBI Taxonomy" id="2810368"/>
    <lineage>
        <taxon>Bacteria</taxon>
        <taxon>Bacillati</taxon>
        <taxon>Actinomycetota</taxon>
        <taxon>Actinomycetes</taxon>
        <taxon>Micromonosporales</taxon>
        <taxon>Micromonosporaceae</taxon>
        <taxon>Paractinoplanes</taxon>
    </lineage>
</organism>
<proteinExistence type="predicted"/>
<dbReference type="CDD" id="cd00229">
    <property type="entry name" value="SGNH_hydrolase"/>
    <property type="match status" value="1"/>
</dbReference>
<dbReference type="Pfam" id="PF13472">
    <property type="entry name" value="Lipase_GDSL_2"/>
    <property type="match status" value="1"/>
</dbReference>
<dbReference type="Proteomes" id="UP000632138">
    <property type="component" value="Unassembled WGS sequence"/>
</dbReference>
<feature type="domain" description="SGNH hydrolase-type esterase" evidence="1">
    <location>
        <begin position="7"/>
        <end position="192"/>
    </location>
</feature>